<proteinExistence type="predicted"/>
<comment type="caution">
    <text evidence="1">The sequence shown here is derived from an EMBL/GenBank/DDBJ whole genome shotgun (WGS) entry which is preliminary data.</text>
</comment>
<feature type="non-terminal residue" evidence="1">
    <location>
        <position position="1"/>
    </location>
</feature>
<organism evidence="1">
    <name type="scientific">marine sediment metagenome</name>
    <dbReference type="NCBI Taxonomy" id="412755"/>
    <lineage>
        <taxon>unclassified sequences</taxon>
        <taxon>metagenomes</taxon>
        <taxon>ecological metagenomes</taxon>
    </lineage>
</organism>
<accession>A0A0F9B8W6</accession>
<evidence type="ECO:0000313" key="1">
    <source>
        <dbReference type="EMBL" id="KKL10212.1"/>
    </source>
</evidence>
<protein>
    <submittedName>
        <fullName evidence="1">Uncharacterized protein</fullName>
    </submittedName>
</protein>
<reference evidence="1" key="1">
    <citation type="journal article" date="2015" name="Nature">
        <title>Complex archaea that bridge the gap between prokaryotes and eukaryotes.</title>
        <authorList>
            <person name="Spang A."/>
            <person name="Saw J.H."/>
            <person name="Jorgensen S.L."/>
            <person name="Zaremba-Niedzwiedzka K."/>
            <person name="Martijn J."/>
            <person name="Lind A.E."/>
            <person name="van Eijk R."/>
            <person name="Schleper C."/>
            <person name="Guy L."/>
            <person name="Ettema T.J."/>
        </authorList>
    </citation>
    <scope>NUCLEOTIDE SEQUENCE</scope>
</reference>
<dbReference type="AlphaFoldDB" id="A0A0F9B8W6"/>
<sequence>AIATLHQSAVETGNWTYTAQTNTPGVPVAGDKIVTVVTDTTIAAHELIDGYLYIPDGTGQGNMYTIKDNKVGTANASSGFDIVIEIADTGGIRTAWVAASDITVWPNKYKDVLIFPTDPTGPCTGVSMTSITASYFFWSQTRGYCPIVEGSERGVIGDVVCAGTNTAGATGLPDGPATMEGDTIIGYVVKASVANSDYCVVNLTIE</sequence>
<gene>
    <name evidence="1" type="ORF">LCGC14_2558090</name>
</gene>
<name>A0A0F9B8W6_9ZZZZ</name>
<dbReference type="EMBL" id="LAZR01042153">
    <property type="protein sequence ID" value="KKL10212.1"/>
    <property type="molecule type" value="Genomic_DNA"/>
</dbReference>